<evidence type="ECO:0008006" key="3">
    <source>
        <dbReference type="Google" id="ProtNLM"/>
    </source>
</evidence>
<keyword evidence="2" id="KW-1185">Reference proteome</keyword>
<dbReference type="InterPro" id="IPR036691">
    <property type="entry name" value="Endo/exonu/phosph_ase_sf"/>
</dbReference>
<gene>
    <name evidence="1" type="ORF">MGAL_10B085299</name>
</gene>
<protein>
    <recommendedName>
        <fullName evidence="3">Endonuclease/exonuclease/phosphatase domain-containing protein</fullName>
    </recommendedName>
</protein>
<reference evidence="1" key="1">
    <citation type="submission" date="2018-11" db="EMBL/GenBank/DDBJ databases">
        <authorList>
            <person name="Alioto T."/>
            <person name="Alioto T."/>
        </authorList>
    </citation>
    <scope>NUCLEOTIDE SEQUENCE</scope>
</reference>
<sequence length="94" mass="10464">MLSNQAKKALIEWKPITERLMYATLYTTTIKISITTVYAPTNDATDETKESSIEQLARVIAGTPKHDILLAMGDFNAKVGINDEGQETTWEGME</sequence>
<dbReference type="Proteomes" id="UP000596742">
    <property type="component" value="Unassembled WGS sequence"/>
</dbReference>
<dbReference type="AlphaFoldDB" id="A0A8B6BXX8"/>
<dbReference type="EMBL" id="UYJE01000779">
    <property type="protein sequence ID" value="VDH96405.1"/>
    <property type="molecule type" value="Genomic_DNA"/>
</dbReference>
<comment type="caution">
    <text evidence="1">The sequence shown here is derived from an EMBL/GenBank/DDBJ whole genome shotgun (WGS) entry which is preliminary data.</text>
</comment>
<dbReference type="Gene3D" id="3.60.10.10">
    <property type="entry name" value="Endonuclease/exonuclease/phosphatase"/>
    <property type="match status" value="1"/>
</dbReference>
<name>A0A8B6BXX8_MYTGA</name>
<proteinExistence type="predicted"/>
<organism evidence="1 2">
    <name type="scientific">Mytilus galloprovincialis</name>
    <name type="common">Mediterranean mussel</name>
    <dbReference type="NCBI Taxonomy" id="29158"/>
    <lineage>
        <taxon>Eukaryota</taxon>
        <taxon>Metazoa</taxon>
        <taxon>Spiralia</taxon>
        <taxon>Lophotrochozoa</taxon>
        <taxon>Mollusca</taxon>
        <taxon>Bivalvia</taxon>
        <taxon>Autobranchia</taxon>
        <taxon>Pteriomorphia</taxon>
        <taxon>Mytilida</taxon>
        <taxon>Mytiloidea</taxon>
        <taxon>Mytilidae</taxon>
        <taxon>Mytilinae</taxon>
        <taxon>Mytilus</taxon>
    </lineage>
</organism>
<accession>A0A8B6BXX8</accession>
<dbReference type="OrthoDB" id="6157381at2759"/>
<dbReference type="SUPFAM" id="SSF56219">
    <property type="entry name" value="DNase I-like"/>
    <property type="match status" value="1"/>
</dbReference>
<evidence type="ECO:0000313" key="2">
    <source>
        <dbReference type="Proteomes" id="UP000596742"/>
    </source>
</evidence>
<evidence type="ECO:0000313" key="1">
    <source>
        <dbReference type="EMBL" id="VDH96405.1"/>
    </source>
</evidence>